<reference evidence="1" key="1">
    <citation type="submission" date="2022-07" db="EMBL/GenBank/DDBJ databases">
        <title>Genome Sequence of Lecanicillium saksenae.</title>
        <authorList>
            <person name="Buettner E."/>
        </authorList>
    </citation>
    <scope>NUCLEOTIDE SEQUENCE</scope>
    <source>
        <strain evidence="1">VT-O1</strain>
    </source>
</reference>
<sequence>MDRLTNLPTEILLRIGAACKSQRDLSALLVASRRLHRIFTTLLYDRDQRQDDCSALFWAARHGRAATIRRAAEVGVSIHVPRLLHAAVKFKDITVLRAILAEAPPAYINRGGLPTKRSPLIEACGYSHLDSARELLNHGADVGIAVNKVTAISAAVEKGCYEITSLLLDFGADVSQLGKRKLVPLHEAAWRGYYELVQLLLDRGADPNALDMDRQTPLHYSVFAARADITELLLASGADRAARTRHGDTAECLARRNQQQNVLRVLLKSRDVPDEEIQRIWDDIVQQDLANRAGLANFIEGLANGTETLPSADDFVL</sequence>
<protein>
    <submittedName>
        <fullName evidence="1">Uncharacterized protein</fullName>
    </submittedName>
</protein>
<keyword evidence="2" id="KW-1185">Reference proteome</keyword>
<gene>
    <name evidence="1" type="ORF">NLG97_g3616</name>
</gene>
<evidence type="ECO:0000313" key="2">
    <source>
        <dbReference type="Proteomes" id="UP001148737"/>
    </source>
</evidence>
<dbReference type="Proteomes" id="UP001148737">
    <property type="component" value="Unassembled WGS sequence"/>
</dbReference>
<name>A0ACC1QXK3_9HYPO</name>
<comment type="caution">
    <text evidence="1">The sequence shown here is derived from an EMBL/GenBank/DDBJ whole genome shotgun (WGS) entry which is preliminary data.</text>
</comment>
<organism evidence="1 2">
    <name type="scientific">Lecanicillium saksenae</name>
    <dbReference type="NCBI Taxonomy" id="468837"/>
    <lineage>
        <taxon>Eukaryota</taxon>
        <taxon>Fungi</taxon>
        <taxon>Dikarya</taxon>
        <taxon>Ascomycota</taxon>
        <taxon>Pezizomycotina</taxon>
        <taxon>Sordariomycetes</taxon>
        <taxon>Hypocreomycetidae</taxon>
        <taxon>Hypocreales</taxon>
        <taxon>Cordycipitaceae</taxon>
        <taxon>Lecanicillium</taxon>
    </lineage>
</organism>
<evidence type="ECO:0000313" key="1">
    <source>
        <dbReference type="EMBL" id="KAJ3495131.1"/>
    </source>
</evidence>
<dbReference type="EMBL" id="JANAKD010000310">
    <property type="protein sequence ID" value="KAJ3495131.1"/>
    <property type="molecule type" value="Genomic_DNA"/>
</dbReference>
<accession>A0ACC1QXK3</accession>
<proteinExistence type="predicted"/>